<proteinExistence type="predicted"/>
<feature type="domain" description="EF-hand" evidence="4">
    <location>
        <begin position="7"/>
        <end position="42"/>
    </location>
</feature>
<dbReference type="FunFam" id="1.10.238.10:FF:000178">
    <property type="entry name" value="Calmodulin-2 A"/>
    <property type="match status" value="1"/>
</dbReference>
<organism evidence="5 6">
    <name type="scientific">Boothiomyces macroporosus</name>
    <dbReference type="NCBI Taxonomy" id="261099"/>
    <lineage>
        <taxon>Eukaryota</taxon>
        <taxon>Fungi</taxon>
        <taxon>Fungi incertae sedis</taxon>
        <taxon>Chytridiomycota</taxon>
        <taxon>Chytridiomycota incertae sedis</taxon>
        <taxon>Chytridiomycetes</taxon>
        <taxon>Rhizophydiales</taxon>
        <taxon>Terramycetaceae</taxon>
        <taxon>Boothiomyces</taxon>
    </lineage>
</organism>
<dbReference type="InterPro" id="IPR011992">
    <property type="entry name" value="EF-hand-dom_pair"/>
</dbReference>
<keyword evidence="6" id="KW-1185">Reference proteome</keyword>
<dbReference type="Gene3D" id="1.10.238.10">
    <property type="entry name" value="EF-hand"/>
    <property type="match status" value="2"/>
</dbReference>
<dbReference type="GO" id="GO:0016460">
    <property type="term" value="C:myosin II complex"/>
    <property type="evidence" value="ECO:0007669"/>
    <property type="project" value="TreeGrafter"/>
</dbReference>
<dbReference type="Proteomes" id="UP001210925">
    <property type="component" value="Unassembled WGS sequence"/>
</dbReference>
<evidence type="ECO:0000256" key="1">
    <source>
        <dbReference type="ARBA" id="ARBA00022737"/>
    </source>
</evidence>
<dbReference type="InterPro" id="IPR050230">
    <property type="entry name" value="CALM/Myosin/TropC-like"/>
</dbReference>
<dbReference type="PANTHER" id="PTHR23048:SF0">
    <property type="entry name" value="CALMODULIN LIKE 3"/>
    <property type="match status" value="1"/>
</dbReference>
<dbReference type="EMBL" id="JADGKB010000151">
    <property type="protein sequence ID" value="KAJ3252182.1"/>
    <property type="molecule type" value="Genomic_DNA"/>
</dbReference>
<dbReference type="PROSITE" id="PS50222">
    <property type="entry name" value="EF_HAND_2"/>
    <property type="match status" value="4"/>
</dbReference>
<dbReference type="SUPFAM" id="SSF47473">
    <property type="entry name" value="EF-hand"/>
    <property type="match status" value="1"/>
</dbReference>
<feature type="region of interest" description="Disordered" evidence="3">
    <location>
        <begin position="151"/>
        <end position="175"/>
    </location>
</feature>
<feature type="domain" description="EF-hand" evidence="4">
    <location>
        <begin position="118"/>
        <end position="153"/>
    </location>
</feature>
<evidence type="ECO:0000313" key="6">
    <source>
        <dbReference type="Proteomes" id="UP001210925"/>
    </source>
</evidence>
<evidence type="ECO:0000256" key="2">
    <source>
        <dbReference type="ARBA" id="ARBA00022837"/>
    </source>
</evidence>
<keyword evidence="2" id="KW-0106">Calcium</keyword>
<dbReference type="SMART" id="SM00054">
    <property type="entry name" value="EFh"/>
    <property type="match status" value="4"/>
</dbReference>
<protein>
    <recommendedName>
        <fullName evidence="4">EF-hand domain-containing protein</fullName>
    </recommendedName>
</protein>
<dbReference type="PROSITE" id="PS00018">
    <property type="entry name" value="EF_HAND_1"/>
    <property type="match status" value="4"/>
</dbReference>
<dbReference type="AlphaFoldDB" id="A0AAD5UA06"/>
<keyword evidence="1" id="KW-0677">Repeat</keyword>
<accession>A0AAD5UA06</accession>
<evidence type="ECO:0000256" key="3">
    <source>
        <dbReference type="SAM" id="MobiDB-lite"/>
    </source>
</evidence>
<gene>
    <name evidence="5" type="ORF">HK103_001793</name>
</gene>
<dbReference type="InterPro" id="IPR018247">
    <property type="entry name" value="EF_Hand_1_Ca_BS"/>
</dbReference>
<reference evidence="5" key="1">
    <citation type="submission" date="2020-05" db="EMBL/GenBank/DDBJ databases">
        <title>Phylogenomic resolution of chytrid fungi.</title>
        <authorList>
            <person name="Stajich J.E."/>
            <person name="Amses K."/>
            <person name="Simmons R."/>
            <person name="Seto K."/>
            <person name="Myers J."/>
            <person name="Bonds A."/>
            <person name="Quandt C.A."/>
            <person name="Barry K."/>
            <person name="Liu P."/>
            <person name="Grigoriev I."/>
            <person name="Longcore J.E."/>
            <person name="James T.Y."/>
        </authorList>
    </citation>
    <scope>NUCLEOTIDE SEQUENCE</scope>
    <source>
        <strain evidence="5">PLAUS21</strain>
    </source>
</reference>
<comment type="caution">
    <text evidence="5">The sequence shown here is derived from an EMBL/GenBank/DDBJ whole genome shotgun (WGS) entry which is preliminary data.</text>
</comment>
<name>A0AAD5UA06_9FUNG</name>
<dbReference type="CDD" id="cd00051">
    <property type="entry name" value="EFh"/>
    <property type="match status" value="2"/>
</dbReference>
<feature type="compositionally biased region" description="Acidic residues" evidence="3">
    <location>
        <begin position="157"/>
        <end position="168"/>
    </location>
</feature>
<dbReference type="PANTHER" id="PTHR23048">
    <property type="entry name" value="MYOSIN LIGHT CHAIN 1, 3"/>
    <property type="match status" value="1"/>
</dbReference>
<evidence type="ECO:0000313" key="5">
    <source>
        <dbReference type="EMBL" id="KAJ3252182.1"/>
    </source>
</evidence>
<feature type="domain" description="EF-hand" evidence="4">
    <location>
        <begin position="43"/>
        <end position="78"/>
    </location>
</feature>
<dbReference type="GO" id="GO:0005509">
    <property type="term" value="F:calcium ion binding"/>
    <property type="evidence" value="ECO:0007669"/>
    <property type="project" value="InterPro"/>
</dbReference>
<dbReference type="InterPro" id="IPR002048">
    <property type="entry name" value="EF_hand_dom"/>
</dbReference>
<feature type="domain" description="EF-hand" evidence="4">
    <location>
        <begin position="82"/>
        <end position="117"/>
    </location>
</feature>
<sequence>MEALSAQQLEDYKAAFELFDRDMDGTITSKEMATALRHLGQNPTEAELQELLAELDQDGNGTIEFEELMALIVKNEGNAQQDIDTEIKEIFTLLDRDNSGFISIQDLKAVAISSGMKLSETEIENMILEADNDGDGQISLEEFYEIVKPALMGGGETEGDDDVADDDIVERPARN</sequence>
<evidence type="ECO:0000259" key="4">
    <source>
        <dbReference type="PROSITE" id="PS50222"/>
    </source>
</evidence>
<dbReference type="Pfam" id="PF13499">
    <property type="entry name" value="EF-hand_7"/>
    <property type="match status" value="2"/>
</dbReference>